<dbReference type="EMBL" id="CP019914">
    <property type="protein sequence ID" value="ASJ22389.1"/>
    <property type="molecule type" value="Genomic_DNA"/>
</dbReference>
<dbReference type="InterPro" id="IPR004821">
    <property type="entry name" value="Cyt_trans-like"/>
</dbReference>
<reference evidence="9 10" key="1">
    <citation type="submission" date="2017-02" db="EMBL/GenBank/DDBJ databases">
        <title>Complete genome sequence of Brachyspira hampsonii genomovar I strain NSH-16 (ATCC BAA-2463).</title>
        <authorList>
            <person name="Mirajkar N.S."/>
            <person name="Gebhart C.J."/>
        </authorList>
    </citation>
    <scope>NUCLEOTIDE SEQUENCE [LARGE SCALE GENOMIC DNA]</scope>
    <source>
        <strain evidence="9 10">NSH-16</strain>
    </source>
</reference>
<keyword evidence="2" id="KW-0808">Transferase</keyword>
<keyword evidence="10" id="KW-1185">Reference proteome</keyword>
<evidence type="ECO:0000313" key="9">
    <source>
        <dbReference type="EMBL" id="ASJ22389.1"/>
    </source>
</evidence>
<accession>A0AAC9TWN4</accession>
<keyword evidence="6" id="KW-0119">Carbohydrate metabolism</keyword>
<keyword evidence="4" id="KW-0547">Nucleotide-binding</keyword>
<dbReference type="PANTHER" id="PTHR43793:SF2">
    <property type="entry name" value="BIFUNCTIONAL PROTEIN HLDE"/>
    <property type="match status" value="1"/>
</dbReference>
<dbReference type="EC" id="2.7.7.70" evidence="1"/>
<dbReference type="GO" id="GO:0016773">
    <property type="term" value="F:phosphotransferase activity, alcohol group as acceptor"/>
    <property type="evidence" value="ECO:0007669"/>
    <property type="project" value="InterPro"/>
</dbReference>
<comment type="catalytic activity">
    <reaction evidence="7">
        <text>D-glycero-beta-D-manno-heptose 1-phosphate + ATP + H(+) = ADP-D-glycero-beta-D-manno-heptose + diphosphate</text>
        <dbReference type="Rhea" id="RHEA:27465"/>
        <dbReference type="ChEBI" id="CHEBI:15378"/>
        <dbReference type="ChEBI" id="CHEBI:30616"/>
        <dbReference type="ChEBI" id="CHEBI:33019"/>
        <dbReference type="ChEBI" id="CHEBI:59967"/>
        <dbReference type="ChEBI" id="CHEBI:61593"/>
        <dbReference type="EC" id="2.7.7.70"/>
    </reaction>
</comment>
<dbReference type="GO" id="GO:0005975">
    <property type="term" value="P:carbohydrate metabolic process"/>
    <property type="evidence" value="ECO:0007669"/>
    <property type="project" value="InterPro"/>
</dbReference>
<evidence type="ECO:0000256" key="2">
    <source>
        <dbReference type="ARBA" id="ARBA00022679"/>
    </source>
</evidence>
<gene>
    <name evidence="9" type="ORF">BHAMNSH16_12350</name>
</gene>
<organism evidence="9 10">
    <name type="scientific">Brachyspira hampsonii</name>
    <dbReference type="NCBI Taxonomy" id="1287055"/>
    <lineage>
        <taxon>Bacteria</taxon>
        <taxon>Pseudomonadati</taxon>
        <taxon>Spirochaetota</taxon>
        <taxon>Spirochaetia</taxon>
        <taxon>Brachyspirales</taxon>
        <taxon>Brachyspiraceae</taxon>
        <taxon>Brachyspira</taxon>
    </lineage>
</organism>
<keyword evidence="5" id="KW-0067">ATP-binding</keyword>
<proteinExistence type="predicted"/>
<evidence type="ECO:0000256" key="3">
    <source>
        <dbReference type="ARBA" id="ARBA00022695"/>
    </source>
</evidence>
<dbReference type="PANTHER" id="PTHR43793">
    <property type="entry name" value="FAD SYNTHASE"/>
    <property type="match status" value="1"/>
</dbReference>
<dbReference type="NCBIfam" id="TIGR00125">
    <property type="entry name" value="cyt_tran_rel"/>
    <property type="match status" value="1"/>
</dbReference>
<dbReference type="NCBIfam" id="TIGR02199">
    <property type="entry name" value="rfaE_dom_II"/>
    <property type="match status" value="1"/>
</dbReference>
<dbReference type="Pfam" id="PF01467">
    <property type="entry name" value="CTP_transf_like"/>
    <property type="match status" value="1"/>
</dbReference>
<protein>
    <recommendedName>
        <fullName evidence="1">D-glycero-beta-D-manno-heptose 1-phosphate adenylyltransferase</fullName>
        <ecNumber evidence="1">2.7.7.70</ecNumber>
    </recommendedName>
</protein>
<dbReference type="SUPFAM" id="SSF52374">
    <property type="entry name" value="Nucleotidylyl transferase"/>
    <property type="match status" value="1"/>
</dbReference>
<dbReference type="GO" id="GO:0016779">
    <property type="term" value="F:nucleotidyltransferase activity"/>
    <property type="evidence" value="ECO:0007669"/>
    <property type="project" value="UniProtKB-KW"/>
</dbReference>
<feature type="domain" description="Cytidyltransferase-like" evidence="8">
    <location>
        <begin position="28"/>
        <end position="121"/>
    </location>
</feature>
<dbReference type="GO" id="GO:0005524">
    <property type="term" value="F:ATP binding"/>
    <property type="evidence" value="ECO:0007669"/>
    <property type="project" value="UniProtKB-KW"/>
</dbReference>
<dbReference type="InterPro" id="IPR011914">
    <property type="entry name" value="RfaE_dom_II"/>
</dbReference>
<name>A0AAC9TWN4_9SPIR</name>
<dbReference type="KEGG" id="bhp:BHAMNSH16_12350"/>
<evidence type="ECO:0000313" key="10">
    <source>
        <dbReference type="Proteomes" id="UP000264880"/>
    </source>
</evidence>
<evidence type="ECO:0000256" key="5">
    <source>
        <dbReference type="ARBA" id="ARBA00022840"/>
    </source>
</evidence>
<evidence type="ECO:0000256" key="7">
    <source>
        <dbReference type="ARBA" id="ARBA00047428"/>
    </source>
</evidence>
<dbReference type="RefSeq" id="WP_008731002.1">
    <property type="nucleotide sequence ID" value="NZ_CP019914.1"/>
</dbReference>
<dbReference type="Proteomes" id="UP000264880">
    <property type="component" value="Chromosome"/>
</dbReference>
<sequence>MINKKLIERNNLDTVLNKYREDNKKIVFTNGCFDILHRGHVEYLQKARELGDLLILGLNSDDSVKRLKGNDRPINNEIDRAIVLSALECINYISIFDEDTPLELIKIVRPDILVKGGDYKIENVVGREYSKETVLIDFVDGYSTTNIIKKINS</sequence>
<dbReference type="Gene3D" id="3.40.50.620">
    <property type="entry name" value="HUPs"/>
    <property type="match status" value="1"/>
</dbReference>
<evidence type="ECO:0000256" key="4">
    <source>
        <dbReference type="ARBA" id="ARBA00022741"/>
    </source>
</evidence>
<dbReference type="InterPro" id="IPR014729">
    <property type="entry name" value="Rossmann-like_a/b/a_fold"/>
</dbReference>
<dbReference type="AlphaFoldDB" id="A0AAC9TWN4"/>
<evidence type="ECO:0000259" key="8">
    <source>
        <dbReference type="Pfam" id="PF01467"/>
    </source>
</evidence>
<keyword evidence="3 9" id="KW-0548">Nucleotidyltransferase</keyword>
<evidence type="ECO:0000256" key="6">
    <source>
        <dbReference type="ARBA" id="ARBA00023277"/>
    </source>
</evidence>
<evidence type="ECO:0000256" key="1">
    <source>
        <dbReference type="ARBA" id="ARBA00012519"/>
    </source>
</evidence>
<dbReference type="InterPro" id="IPR050385">
    <property type="entry name" value="Archaeal_FAD_synthase"/>
</dbReference>